<reference evidence="1 2" key="1">
    <citation type="submission" date="2019-01" db="EMBL/GenBank/DDBJ databases">
        <authorList>
            <person name="Deng T."/>
        </authorList>
    </citation>
    <scope>NUCLEOTIDE SEQUENCE [LARGE SCALE GENOMIC DNA]</scope>
    <source>
        <strain evidence="1 2">F8825</strain>
    </source>
</reference>
<dbReference type="AlphaFoldDB" id="A0A4Q2T5B3"/>
<gene>
    <name evidence="1" type="ORF">EUU22_10815</name>
</gene>
<dbReference type="RefSeq" id="WP_129332017.1">
    <property type="nucleotide sequence ID" value="NZ_SDVB01000216.1"/>
</dbReference>
<evidence type="ECO:0000313" key="2">
    <source>
        <dbReference type="Proteomes" id="UP000291088"/>
    </source>
</evidence>
<name>A0A4Q2T5B3_9HYPH</name>
<comment type="caution">
    <text evidence="1">The sequence shown here is derived from an EMBL/GenBank/DDBJ whole genome shotgun (WGS) entry which is preliminary data.</text>
</comment>
<keyword evidence="2" id="KW-1185">Reference proteome</keyword>
<organism evidence="1 2">
    <name type="scientific">Ciceribacter ferrooxidans</name>
    <dbReference type="NCBI Taxonomy" id="2509717"/>
    <lineage>
        <taxon>Bacteria</taxon>
        <taxon>Pseudomonadati</taxon>
        <taxon>Pseudomonadota</taxon>
        <taxon>Alphaproteobacteria</taxon>
        <taxon>Hyphomicrobiales</taxon>
        <taxon>Rhizobiaceae</taxon>
        <taxon>Ciceribacter</taxon>
    </lineage>
</organism>
<dbReference type="EMBL" id="SDVB01000216">
    <property type="protein sequence ID" value="RYC14005.1"/>
    <property type="molecule type" value="Genomic_DNA"/>
</dbReference>
<proteinExistence type="predicted"/>
<evidence type="ECO:0000313" key="1">
    <source>
        <dbReference type="EMBL" id="RYC14005.1"/>
    </source>
</evidence>
<dbReference type="Proteomes" id="UP000291088">
    <property type="component" value="Unassembled WGS sequence"/>
</dbReference>
<protein>
    <submittedName>
        <fullName evidence="1">Uncharacterized protein</fullName>
    </submittedName>
</protein>
<accession>A0A4Q2T5B3</accession>
<sequence>MLADRDGHSRAGSTVADAIGVKLYERITRISGRVADAIITTLMPRMRGEAKSLQRFVSSNMALDIVGH</sequence>